<accession>H3AMB5</accession>
<dbReference type="eggNOG" id="KOG4772">
    <property type="taxonomic scope" value="Eukaryota"/>
</dbReference>
<dbReference type="InterPro" id="IPR024336">
    <property type="entry name" value="tRNA_splic_suSen54_N"/>
</dbReference>
<keyword evidence="7" id="KW-1185">Reference proteome</keyword>
<feature type="compositionally biased region" description="Basic residues" evidence="4">
    <location>
        <begin position="177"/>
        <end position="187"/>
    </location>
</feature>
<dbReference type="Pfam" id="PF12928">
    <property type="entry name" value="tRNA_int_end_N2"/>
    <property type="match status" value="1"/>
</dbReference>
<dbReference type="STRING" id="7897.ENSLACP00000010786"/>
<evidence type="ECO:0000313" key="6">
    <source>
        <dbReference type="Ensembl" id="ENSLACP00000010786.1"/>
    </source>
</evidence>
<dbReference type="EMBL" id="AFYH01122860">
    <property type="status" value="NOT_ANNOTATED_CDS"/>
    <property type="molecule type" value="Genomic_DNA"/>
</dbReference>
<comment type="similarity">
    <text evidence="1">Belongs to the SEN54 family.</text>
</comment>
<dbReference type="PANTHER" id="PTHR21027:SF1">
    <property type="entry name" value="TRNA-SPLICING ENDONUCLEASE SUBUNIT SEN54"/>
    <property type="match status" value="1"/>
</dbReference>
<dbReference type="EMBL" id="AFYH01122859">
    <property type="status" value="NOT_ANNOTATED_CDS"/>
    <property type="molecule type" value="Genomic_DNA"/>
</dbReference>
<evidence type="ECO:0000259" key="5">
    <source>
        <dbReference type="Pfam" id="PF12928"/>
    </source>
</evidence>
<feature type="domain" description="tRNA-splicing endonuclease subunit Sen54 N-terminal" evidence="5">
    <location>
        <begin position="46"/>
        <end position="114"/>
    </location>
</feature>
<evidence type="ECO:0000256" key="3">
    <source>
        <dbReference type="SAM" id="Coils"/>
    </source>
</evidence>
<protein>
    <submittedName>
        <fullName evidence="6">tRNA splicing endonuclease subunit 54</fullName>
    </submittedName>
</protein>
<keyword evidence="3" id="KW-0175">Coiled coil</keyword>
<feature type="region of interest" description="Disordered" evidence="4">
    <location>
        <begin position="8"/>
        <end position="28"/>
    </location>
</feature>
<dbReference type="GO" id="GO:0000379">
    <property type="term" value="P:tRNA-type intron splice site recognition and cleavage"/>
    <property type="evidence" value="ECO:0007669"/>
    <property type="project" value="TreeGrafter"/>
</dbReference>
<reference evidence="6" key="2">
    <citation type="submission" date="2025-08" db="UniProtKB">
        <authorList>
            <consortium name="Ensembl"/>
        </authorList>
    </citation>
    <scope>IDENTIFICATION</scope>
</reference>
<evidence type="ECO:0000256" key="4">
    <source>
        <dbReference type="SAM" id="MobiDB-lite"/>
    </source>
</evidence>
<sequence length="516" mass="59510">LSPAELFAARSREQKLPQRSHGQKDFIPDNSEKQAEKLHVCREEQWQLLSEERVERLYISTVMVRWGKKLIKILIKSPAGKFWHTMGHVSKGKQLLHPEEALYLLECGSVQIFYRDLPLSVQEAFERLLSPKTISLQQYQVYGHLKRLGYVVTRFEASSMASLYERRLNLDSWSRGSQRHHGKRKRSPSPSPISQNIKWSKRDRKSEKPCTLEHSSEDAASCKDKTPEESFQEVTVNEYAVVHESRHRKLGSEVVGEPQKVSGCFTTDSLRHAQKSPKKGLRLRWDFTKIRFPNVASDCPHTALVAPKECLLPGDIVGRDSDASAWCQKINQKQEKLSRKERELLEKKSKYKTNINKDKRVKQCSNWKEFKELTKKSWDEKELLPHLWKDVVSPLFKMGQAASPGDLLQQISILKSSCILDEAARTILDKVATLQYSFDMYVLKKKLKFRVHQPGDAFYFISALSLRFDMPVPDLRTIKMLAYQSGDVPVVFAVVDSGDLSFYSLKDFKLPTDVYH</sequence>
<keyword evidence="2" id="KW-0819">tRNA processing</keyword>
<reference evidence="6" key="3">
    <citation type="submission" date="2025-09" db="UniProtKB">
        <authorList>
            <consortium name="Ensembl"/>
        </authorList>
    </citation>
    <scope>IDENTIFICATION</scope>
</reference>
<dbReference type="InParanoid" id="H3AMB5"/>
<dbReference type="Proteomes" id="UP000008672">
    <property type="component" value="Unassembled WGS sequence"/>
</dbReference>
<organism evidence="6 7">
    <name type="scientific">Latimeria chalumnae</name>
    <name type="common">Coelacanth</name>
    <dbReference type="NCBI Taxonomy" id="7897"/>
    <lineage>
        <taxon>Eukaryota</taxon>
        <taxon>Metazoa</taxon>
        <taxon>Chordata</taxon>
        <taxon>Craniata</taxon>
        <taxon>Vertebrata</taxon>
        <taxon>Euteleostomi</taxon>
        <taxon>Coelacanthiformes</taxon>
        <taxon>Coelacanthidae</taxon>
        <taxon>Latimeria</taxon>
    </lineage>
</organism>
<dbReference type="FunCoup" id="H3AMB5">
    <property type="interactions" value="1141"/>
</dbReference>
<feature type="compositionally biased region" description="Basic and acidic residues" evidence="4">
    <location>
        <begin position="204"/>
        <end position="228"/>
    </location>
</feature>
<dbReference type="Gene3D" id="3.40.1350.150">
    <property type="match status" value="1"/>
</dbReference>
<reference evidence="7" key="1">
    <citation type="submission" date="2011-08" db="EMBL/GenBank/DDBJ databases">
        <title>The draft genome of Latimeria chalumnae.</title>
        <authorList>
            <person name="Di Palma F."/>
            <person name="Alfoldi J."/>
            <person name="Johnson J."/>
            <person name="Berlin A."/>
            <person name="Gnerre S."/>
            <person name="Jaffe D."/>
            <person name="MacCallum I."/>
            <person name="Young S."/>
            <person name="Walker B.J."/>
            <person name="Lander E."/>
            <person name="Lindblad-Toh K."/>
        </authorList>
    </citation>
    <scope>NUCLEOTIDE SEQUENCE [LARGE SCALE GENOMIC DNA]</scope>
    <source>
        <strain evidence="7">Wild caught</strain>
    </source>
</reference>
<dbReference type="OMA" id="CGSVQIF"/>
<dbReference type="PANTHER" id="PTHR21027">
    <property type="entry name" value="TRNA-SPLICING ENDONUCLEASE SUBUNIT SEN54"/>
    <property type="match status" value="1"/>
</dbReference>
<dbReference type="EMBL" id="AFYH01122861">
    <property type="status" value="NOT_ANNOTATED_CDS"/>
    <property type="molecule type" value="Genomic_DNA"/>
</dbReference>
<proteinExistence type="inferred from homology"/>
<dbReference type="Bgee" id="ENSLACG00000009497">
    <property type="expression patterns" value="Expressed in muscle tissue and 6 other cell types or tissues"/>
</dbReference>
<name>H3AMB5_LATCH</name>
<dbReference type="Ensembl" id="ENSLACT00000010866.1">
    <property type="protein sequence ID" value="ENSLACP00000010786.1"/>
    <property type="gene ID" value="ENSLACG00000009497.1"/>
</dbReference>
<gene>
    <name evidence="6" type="primary">TSEN54</name>
</gene>
<feature type="region of interest" description="Disordered" evidence="4">
    <location>
        <begin position="174"/>
        <end position="229"/>
    </location>
</feature>
<feature type="coiled-coil region" evidence="3">
    <location>
        <begin position="323"/>
        <end position="350"/>
    </location>
</feature>
<dbReference type="GeneTree" id="ENSGT00390000004214"/>
<dbReference type="HOGENOM" id="CLU_033069_1_0_1"/>
<dbReference type="GO" id="GO:0000214">
    <property type="term" value="C:tRNA-intron endonuclease complex"/>
    <property type="evidence" value="ECO:0007669"/>
    <property type="project" value="TreeGrafter"/>
</dbReference>
<evidence type="ECO:0000256" key="2">
    <source>
        <dbReference type="ARBA" id="ARBA00022694"/>
    </source>
</evidence>
<evidence type="ECO:0000256" key="1">
    <source>
        <dbReference type="ARBA" id="ARBA00005736"/>
    </source>
</evidence>
<dbReference type="InterPro" id="IPR024337">
    <property type="entry name" value="tRNA_splic_suSen54"/>
</dbReference>
<dbReference type="EMBL" id="AFYH01122858">
    <property type="status" value="NOT_ANNOTATED_CDS"/>
    <property type="molecule type" value="Genomic_DNA"/>
</dbReference>
<feature type="compositionally biased region" description="Basic and acidic residues" evidence="4">
    <location>
        <begin position="10"/>
        <end position="28"/>
    </location>
</feature>
<evidence type="ECO:0000313" key="7">
    <source>
        <dbReference type="Proteomes" id="UP000008672"/>
    </source>
</evidence>
<dbReference type="EMBL" id="AFYH01122857">
    <property type="status" value="NOT_ANNOTATED_CDS"/>
    <property type="molecule type" value="Genomic_DNA"/>
</dbReference>
<dbReference type="AlphaFoldDB" id="H3AMB5"/>